<keyword evidence="2" id="KW-0560">Oxidoreductase</keyword>
<comment type="similarity">
    <text evidence="1">Belongs to the short-chain dehydrogenases/reductases (SDR) family.</text>
</comment>
<evidence type="ECO:0000313" key="4">
    <source>
        <dbReference type="Proteomes" id="UP000004508"/>
    </source>
</evidence>
<evidence type="ECO:0000256" key="1">
    <source>
        <dbReference type="ARBA" id="ARBA00006484"/>
    </source>
</evidence>
<dbReference type="PANTHER" id="PTHR24321">
    <property type="entry name" value="DEHYDROGENASES, SHORT CHAIN"/>
    <property type="match status" value="1"/>
</dbReference>
<dbReference type="FunFam" id="3.40.50.720:FF:000084">
    <property type="entry name" value="Short-chain dehydrogenase reductase"/>
    <property type="match status" value="1"/>
</dbReference>
<dbReference type="InterPro" id="IPR002347">
    <property type="entry name" value="SDR_fam"/>
</dbReference>
<reference evidence="3 4" key="1">
    <citation type="journal article" date="2011" name="Stand. Genomic Sci.">
        <title>Non-contiguous finished genome sequence and contextual data of the filamentous soil bacterium Ktedonobacter racemifer type strain (SOSP1-21).</title>
        <authorList>
            <person name="Chang Y.J."/>
            <person name="Land M."/>
            <person name="Hauser L."/>
            <person name="Chertkov O."/>
            <person name="Del Rio T.G."/>
            <person name="Nolan M."/>
            <person name="Copeland A."/>
            <person name="Tice H."/>
            <person name="Cheng J.F."/>
            <person name="Lucas S."/>
            <person name="Han C."/>
            <person name="Goodwin L."/>
            <person name="Pitluck S."/>
            <person name="Ivanova N."/>
            <person name="Ovchinikova G."/>
            <person name="Pati A."/>
            <person name="Chen A."/>
            <person name="Palaniappan K."/>
            <person name="Mavromatis K."/>
            <person name="Liolios K."/>
            <person name="Brettin T."/>
            <person name="Fiebig A."/>
            <person name="Rohde M."/>
            <person name="Abt B."/>
            <person name="Goker M."/>
            <person name="Detter J.C."/>
            <person name="Woyke T."/>
            <person name="Bristow J."/>
            <person name="Eisen J.A."/>
            <person name="Markowitz V."/>
            <person name="Hugenholtz P."/>
            <person name="Kyrpides N.C."/>
            <person name="Klenk H.P."/>
            <person name="Lapidus A."/>
        </authorList>
    </citation>
    <scope>NUCLEOTIDE SEQUENCE [LARGE SCALE GENOMIC DNA]</scope>
    <source>
        <strain evidence="4">DSM 44963</strain>
    </source>
</reference>
<dbReference type="InParanoid" id="D6TTR3"/>
<gene>
    <name evidence="3" type="ORF">Krac_4811</name>
</gene>
<dbReference type="AlphaFoldDB" id="D6TTR3"/>
<dbReference type="InterPro" id="IPR036291">
    <property type="entry name" value="NAD(P)-bd_dom_sf"/>
</dbReference>
<dbReference type="InterPro" id="IPR020904">
    <property type="entry name" value="Sc_DH/Rdtase_CS"/>
</dbReference>
<evidence type="ECO:0000256" key="2">
    <source>
        <dbReference type="ARBA" id="ARBA00023002"/>
    </source>
</evidence>
<dbReference type="PRINTS" id="PR00080">
    <property type="entry name" value="SDRFAMILY"/>
</dbReference>
<proteinExistence type="inferred from homology"/>
<keyword evidence="4" id="KW-1185">Reference proteome</keyword>
<dbReference type="STRING" id="485913.Krac_4811"/>
<dbReference type="PROSITE" id="PS00061">
    <property type="entry name" value="ADH_SHORT"/>
    <property type="match status" value="1"/>
</dbReference>
<dbReference type="GO" id="GO:0016491">
    <property type="term" value="F:oxidoreductase activity"/>
    <property type="evidence" value="ECO:0007669"/>
    <property type="project" value="UniProtKB-KW"/>
</dbReference>
<dbReference type="Proteomes" id="UP000004508">
    <property type="component" value="Unassembled WGS sequence"/>
</dbReference>
<name>D6TTR3_KTERA</name>
<sequence>MVQRVQDKVAIVTGAAQGIGRACAQMLAREGARVVIGDIQEDAGQAVATAIREAGGEAIFQKVDVMEEKDCAELIEMAVHNYGQLDVLVNNVGWYPRATLEETSADLWDRILAINLRGAFFCCKYAVPRMRAVGGGSIVNIGSINGIQGHANLVAYASAKGGLLALTRTLAGAYAAEKIRVNYVIPGWVLSEGELALHRSQGTSEEDLLQIGKTLLLGRHQTPEDTAYAVIYLASEESAQITGSTFHIDAGASTLPIQPRAT</sequence>
<dbReference type="NCBIfam" id="NF005559">
    <property type="entry name" value="PRK07231.1"/>
    <property type="match status" value="1"/>
</dbReference>
<dbReference type="PRINTS" id="PR00081">
    <property type="entry name" value="GDHRDH"/>
</dbReference>
<dbReference type="Gene3D" id="3.40.50.720">
    <property type="entry name" value="NAD(P)-binding Rossmann-like Domain"/>
    <property type="match status" value="1"/>
</dbReference>
<dbReference type="CDD" id="cd05233">
    <property type="entry name" value="SDR_c"/>
    <property type="match status" value="1"/>
</dbReference>
<comment type="caution">
    <text evidence="3">The sequence shown here is derived from an EMBL/GenBank/DDBJ whole genome shotgun (WGS) entry which is preliminary data.</text>
</comment>
<protein>
    <submittedName>
        <fullName evidence="3">Short-chain dehydrogenase/reductase SDR</fullName>
    </submittedName>
</protein>
<dbReference type="EMBL" id="ADVG01000003">
    <property type="protein sequence ID" value="EFH83814.1"/>
    <property type="molecule type" value="Genomic_DNA"/>
</dbReference>
<dbReference type="eggNOG" id="COG1028">
    <property type="taxonomic scope" value="Bacteria"/>
</dbReference>
<dbReference type="Pfam" id="PF13561">
    <property type="entry name" value="adh_short_C2"/>
    <property type="match status" value="1"/>
</dbReference>
<organism evidence="3 4">
    <name type="scientific">Ktedonobacter racemifer DSM 44963</name>
    <dbReference type="NCBI Taxonomy" id="485913"/>
    <lineage>
        <taxon>Bacteria</taxon>
        <taxon>Bacillati</taxon>
        <taxon>Chloroflexota</taxon>
        <taxon>Ktedonobacteria</taxon>
        <taxon>Ktedonobacterales</taxon>
        <taxon>Ktedonobacteraceae</taxon>
        <taxon>Ktedonobacter</taxon>
    </lineage>
</organism>
<dbReference type="SUPFAM" id="SSF51735">
    <property type="entry name" value="NAD(P)-binding Rossmann-fold domains"/>
    <property type="match status" value="1"/>
</dbReference>
<dbReference type="PANTHER" id="PTHR24321:SF14">
    <property type="entry name" value="SHORT-CHAIN TYPE DEHYDROGENASE_REDUCTASE BLR2146-RELATED"/>
    <property type="match status" value="1"/>
</dbReference>
<accession>D6TTR3</accession>
<evidence type="ECO:0000313" key="3">
    <source>
        <dbReference type="EMBL" id="EFH83814.1"/>
    </source>
</evidence>